<dbReference type="SUPFAM" id="SSF53686">
    <property type="entry name" value="Tryptophan synthase beta subunit-like PLP-dependent enzymes"/>
    <property type="match status" value="1"/>
</dbReference>
<dbReference type="InterPro" id="IPR036052">
    <property type="entry name" value="TrpB-like_PALP_sf"/>
</dbReference>
<protein>
    <submittedName>
        <fullName evidence="1">(rape) hypothetical protein</fullName>
    </submittedName>
</protein>
<sequence>MIGGTPMGYLYRITDGCMANRAAKLESMELCRSVKDRIGLRMINKAEDRGPTSYCHNNRS</sequence>
<dbReference type="Proteomes" id="UP001295469">
    <property type="component" value="Chromosome C04"/>
</dbReference>
<gene>
    <name evidence="1" type="ORF">DARMORV10_C04P16420.1</name>
</gene>
<dbReference type="PANTHER" id="PTHR10314">
    <property type="entry name" value="CYSTATHIONINE BETA-SYNTHASE"/>
    <property type="match status" value="1"/>
</dbReference>
<reference evidence="1" key="1">
    <citation type="submission" date="2021-01" db="EMBL/GenBank/DDBJ databases">
        <authorList>
            <consortium name="Genoscope - CEA"/>
            <person name="William W."/>
        </authorList>
    </citation>
    <scope>NUCLEOTIDE SEQUENCE</scope>
</reference>
<dbReference type="Gene3D" id="3.40.50.1100">
    <property type="match status" value="2"/>
</dbReference>
<dbReference type="EMBL" id="HG994368">
    <property type="protein sequence ID" value="CAF1821930.1"/>
    <property type="molecule type" value="Genomic_DNA"/>
</dbReference>
<dbReference type="InterPro" id="IPR050214">
    <property type="entry name" value="Cys_Synth/Cystath_Beta-Synth"/>
</dbReference>
<name>A0A816JIR1_BRANA</name>
<proteinExistence type="predicted"/>
<accession>A0A816JIR1</accession>
<organism evidence="1">
    <name type="scientific">Brassica napus</name>
    <name type="common">Rape</name>
    <dbReference type="NCBI Taxonomy" id="3708"/>
    <lineage>
        <taxon>Eukaryota</taxon>
        <taxon>Viridiplantae</taxon>
        <taxon>Streptophyta</taxon>
        <taxon>Embryophyta</taxon>
        <taxon>Tracheophyta</taxon>
        <taxon>Spermatophyta</taxon>
        <taxon>Magnoliopsida</taxon>
        <taxon>eudicotyledons</taxon>
        <taxon>Gunneridae</taxon>
        <taxon>Pentapetalae</taxon>
        <taxon>rosids</taxon>
        <taxon>malvids</taxon>
        <taxon>Brassicales</taxon>
        <taxon>Brassicaceae</taxon>
        <taxon>Brassiceae</taxon>
        <taxon>Brassica</taxon>
    </lineage>
</organism>
<dbReference type="AlphaFoldDB" id="A0A816JIR1"/>
<evidence type="ECO:0000313" key="1">
    <source>
        <dbReference type="EMBL" id="CAF1821930.1"/>
    </source>
</evidence>